<keyword evidence="8" id="KW-0547">Nucleotide-binding</keyword>
<proteinExistence type="predicted"/>
<comment type="caution">
    <text evidence="8">The sequence shown here is derived from an EMBL/GenBank/DDBJ whole genome shotgun (WGS) entry which is preliminary data.</text>
</comment>
<keyword evidence="6" id="KW-0902">Two-component regulatory system</keyword>
<dbReference type="Proteomes" id="UP000703893">
    <property type="component" value="Unassembled WGS sequence"/>
</dbReference>
<gene>
    <name evidence="8" type="ORF">FJZ00_13230</name>
</gene>
<feature type="domain" description="Histidine kinase" evidence="7">
    <location>
        <begin position="1"/>
        <end position="132"/>
    </location>
</feature>
<name>A0A938BPG5_9BACT</name>
<dbReference type="PROSITE" id="PS50109">
    <property type="entry name" value="HIS_KIN"/>
    <property type="match status" value="1"/>
</dbReference>
<evidence type="ECO:0000313" key="8">
    <source>
        <dbReference type="EMBL" id="MBM3276109.1"/>
    </source>
</evidence>
<evidence type="ECO:0000313" key="9">
    <source>
        <dbReference type="Proteomes" id="UP000703893"/>
    </source>
</evidence>
<dbReference type="InterPro" id="IPR005467">
    <property type="entry name" value="His_kinase_dom"/>
</dbReference>
<dbReference type="InterPro" id="IPR003594">
    <property type="entry name" value="HATPase_dom"/>
</dbReference>
<comment type="catalytic activity">
    <reaction evidence="1">
        <text>ATP + protein L-histidine = ADP + protein N-phospho-L-histidine.</text>
        <dbReference type="EC" id="2.7.13.3"/>
    </reaction>
</comment>
<dbReference type="GO" id="GO:0005524">
    <property type="term" value="F:ATP binding"/>
    <property type="evidence" value="ECO:0007669"/>
    <property type="project" value="UniProtKB-KW"/>
</dbReference>
<dbReference type="Pfam" id="PF02518">
    <property type="entry name" value="HATPase_c"/>
    <property type="match status" value="1"/>
</dbReference>
<dbReference type="InterPro" id="IPR036890">
    <property type="entry name" value="HATPase_C_sf"/>
</dbReference>
<dbReference type="EMBL" id="VGJX01000864">
    <property type="protein sequence ID" value="MBM3276109.1"/>
    <property type="molecule type" value="Genomic_DNA"/>
</dbReference>
<dbReference type="InterPro" id="IPR004358">
    <property type="entry name" value="Sig_transdc_His_kin-like_C"/>
</dbReference>
<dbReference type="EC" id="2.7.13.3" evidence="2"/>
<evidence type="ECO:0000256" key="3">
    <source>
        <dbReference type="ARBA" id="ARBA00022553"/>
    </source>
</evidence>
<dbReference type="PRINTS" id="PR00344">
    <property type="entry name" value="BCTRLSENSOR"/>
</dbReference>
<dbReference type="Gene3D" id="3.30.565.10">
    <property type="entry name" value="Histidine kinase-like ATPase, C-terminal domain"/>
    <property type="match status" value="1"/>
</dbReference>
<feature type="non-terminal residue" evidence="8">
    <location>
        <position position="1"/>
    </location>
</feature>
<dbReference type="CDD" id="cd00075">
    <property type="entry name" value="HATPase"/>
    <property type="match status" value="1"/>
</dbReference>
<accession>A0A938BPG5</accession>
<evidence type="ECO:0000259" key="7">
    <source>
        <dbReference type="PROSITE" id="PS50109"/>
    </source>
</evidence>
<sequence>LLAQNKLAVELELSSEPLEAELDEARISQVLANILGNAVKFSPPGATIRVHARKSDGYLLCEITDTGPGIADASLSKLFKPFSRLEASSHVGGTGLGLSICHAIVKAHHGEIGVRSEVGRGSTFWFSLPRVRATV</sequence>
<dbReference type="AlphaFoldDB" id="A0A938BPG5"/>
<evidence type="ECO:0000256" key="5">
    <source>
        <dbReference type="ARBA" id="ARBA00022777"/>
    </source>
</evidence>
<protein>
    <recommendedName>
        <fullName evidence="2">histidine kinase</fullName>
        <ecNumber evidence="2">2.7.13.3</ecNumber>
    </recommendedName>
</protein>
<dbReference type="PANTHER" id="PTHR43047:SF66">
    <property type="entry name" value="HISKA"/>
    <property type="match status" value="1"/>
</dbReference>
<dbReference type="SUPFAM" id="SSF55874">
    <property type="entry name" value="ATPase domain of HSP90 chaperone/DNA topoisomerase II/histidine kinase"/>
    <property type="match status" value="1"/>
</dbReference>
<keyword evidence="8" id="KW-0067">ATP-binding</keyword>
<dbReference type="GO" id="GO:0005886">
    <property type="term" value="C:plasma membrane"/>
    <property type="evidence" value="ECO:0007669"/>
    <property type="project" value="TreeGrafter"/>
</dbReference>
<keyword evidence="3" id="KW-0597">Phosphoprotein</keyword>
<dbReference type="PANTHER" id="PTHR43047">
    <property type="entry name" value="TWO-COMPONENT HISTIDINE PROTEIN KINASE"/>
    <property type="match status" value="1"/>
</dbReference>
<evidence type="ECO:0000256" key="6">
    <source>
        <dbReference type="ARBA" id="ARBA00023012"/>
    </source>
</evidence>
<dbReference type="GO" id="GO:0009927">
    <property type="term" value="F:histidine phosphotransfer kinase activity"/>
    <property type="evidence" value="ECO:0007669"/>
    <property type="project" value="TreeGrafter"/>
</dbReference>
<dbReference type="SMART" id="SM00387">
    <property type="entry name" value="HATPase_c"/>
    <property type="match status" value="1"/>
</dbReference>
<reference evidence="8 9" key="1">
    <citation type="submission" date="2019-03" db="EMBL/GenBank/DDBJ databases">
        <title>Lake Tanganyika Metagenome-Assembled Genomes (MAGs).</title>
        <authorList>
            <person name="Tran P."/>
        </authorList>
    </citation>
    <scope>NUCLEOTIDE SEQUENCE [LARGE SCALE GENOMIC DNA]</scope>
    <source>
        <strain evidence="8">K_DeepCast_65m_m2_236</strain>
    </source>
</reference>
<dbReference type="FunFam" id="3.30.565.10:FF:000006">
    <property type="entry name" value="Sensor histidine kinase WalK"/>
    <property type="match status" value="1"/>
</dbReference>
<evidence type="ECO:0000256" key="2">
    <source>
        <dbReference type="ARBA" id="ARBA00012438"/>
    </source>
</evidence>
<evidence type="ECO:0000256" key="1">
    <source>
        <dbReference type="ARBA" id="ARBA00000085"/>
    </source>
</evidence>
<keyword evidence="4" id="KW-0808">Transferase</keyword>
<evidence type="ECO:0000256" key="4">
    <source>
        <dbReference type="ARBA" id="ARBA00022679"/>
    </source>
</evidence>
<keyword evidence="5" id="KW-0418">Kinase</keyword>
<dbReference type="GO" id="GO:0000155">
    <property type="term" value="F:phosphorelay sensor kinase activity"/>
    <property type="evidence" value="ECO:0007669"/>
    <property type="project" value="TreeGrafter"/>
</dbReference>
<organism evidence="8 9">
    <name type="scientific">Candidatus Tanganyikabacteria bacterium</name>
    <dbReference type="NCBI Taxonomy" id="2961651"/>
    <lineage>
        <taxon>Bacteria</taxon>
        <taxon>Bacillati</taxon>
        <taxon>Candidatus Sericytochromatia</taxon>
        <taxon>Candidatus Tanganyikabacteria</taxon>
    </lineage>
</organism>